<feature type="domain" description="Sulfotransferase" evidence="4">
    <location>
        <begin position="92"/>
        <end position="351"/>
    </location>
</feature>
<keyword evidence="2 3" id="KW-0808">Transferase</keyword>
<dbReference type="OrthoDB" id="588844at2759"/>
<dbReference type="GO" id="GO:0008146">
    <property type="term" value="F:sulfotransferase activity"/>
    <property type="evidence" value="ECO:0007669"/>
    <property type="project" value="InterPro"/>
</dbReference>
<dbReference type="GeneID" id="107305090"/>
<dbReference type="Gene3D" id="3.40.50.300">
    <property type="entry name" value="P-loop containing nucleotide triphosphate hydrolases"/>
    <property type="match status" value="1"/>
</dbReference>
<evidence type="ECO:0000259" key="4">
    <source>
        <dbReference type="Pfam" id="PF00685"/>
    </source>
</evidence>
<proteinExistence type="inferred from homology"/>
<evidence type="ECO:0000256" key="2">
    <source>
        <dbReference type="ARBA" id="ARBA00022679"/>
    </source>
</evidence>
<dbReference type="PANTHER" id="PTHR11783">
    <property type="entry name" value="SULFOTRANSFERASE SULT"/>
    <property type="match status" value="1"/>
</dbReference>
<reference evidence="5" key="1">
    <citation type="journal article" date="2013" name="Nat. Commun.">
        <title>Whole-genome sequencing of Oryza brachyantha reveals mechanisms underlying Oryza genome evolution.</title>
        <authorList>
            <person name="Chen J."/>
            <person name="Huang Q."/>
            <person name="Gao D."/>
            <person name="Wang J."/>
            <person name="Lang Y."/>
            <person name="Liu T."/>
            <person name="Li B."/>
            <person name="Bai Z."/>
            <person name="Luis Goicoechea J."/>
            <person name="Liang C."/>
            <person name="Chen C."/>
            <person name="Zhang W."/>
            <person name="Sun S."/>
            <person name="Liao Y."/>
            <person name="Zhang X."/>
            <person name="Yang L."/>
            <person name="Song C."/>
            <person name="Wang M."/>
            <person name="Shi J."/>
            <person name="Liu G."/>
            <person name="Liu J."/>
            <person name="Zhou H."/>
            <person name="Zhou W."/>
            <person name="Yu Q."/>
            <person name="An N."/>
            <person name="Chen Y."/>
            <person name="Cai Q."/>
            <person name="Wang B."/>
            <person name="Liu B."/>
            <person name="Min J."/>
            <person name="Huang Y."/>
            <person name="Wu H."/>
            <person name="Li Z."/>
            <person name="Zhang Y."/>
            <person name="Yin Y."/>
            <person name="Song W."/>
            <person name="Jiang J."/>
            <person name="Jackson S.A."/>
            <person name="Wing R.A."/>
            <person name="Wang J."/>
            <person name="Chen M."/>
        </authorList>
    </citation>
    <scope>NUCLEOTIDE SEQUENCE [LARGE SCALE GENOMIC DNA]</scope>
    <source>
        <strain evidence="5">cv. IRGC 101232</strain>
    </source>
</reference>
<dbReference type="Proteomes" id="UP000006038">
    <property type="component" value="Chromosome 1"/>
</dbReference>
<organism evidence="5">
    <name type="scientific">Oryza brachyantha</name>
    <name type="common">malo sina</name>
    <dbReference type="NCBI Taxonomy" id="4533"/>
    <lineage>
        <taxon>Eukaryota</taxon>
        <taxon>Viridiplantae</taxon>
        <taxon>Streptophyta</taxon>
        <taxon>Embryophyta</taxon>
        <taxon>Tracheophyta</taxon>
        <taxon>Spermatophyta</taxon>
        <taxon>Magnoliopsida</taxon>
        <taxon>Liliopsida</taxon>
        <taxon>Poales</taxon>
        <taxon>Poaceae</taxon>
        <taxon>BOP clade</taxon>
        <taxon>Oryzoideae</taxon>
        <taxon>Oryzeae</taxon>
        <taxon>Oryzinae</taxon>
        <taxon>Oryza</taxon>
    </lineage>
</organism>
<evidence type="ECO:0000313" key="6">
    <source>
        <dbReference type="Proteomes" id="UP000006038"/>
    </source>
</evidence>
<dbReference type="InterPro" id="IPR000863">
    <property type="entry name" value="Sulfotransferase_dom"/>
</dbReference>
<dbReference type="HOGENOM" id="CLU_027239_0_1_1"/>
<name>J3L0S6_ORYBR</name>
<evidence type="ECO:0000256" key="3">
    <source>
        <dbReference type="RuleBase" id="RU361155"/>
    </source>
</evidence>
<dbReference type="EnsemblPlants" id="OB01G28320.1">
    <property type="protein sequence ID" value="OB01G28320.1"/>
    <property type="gene ID" value="OB01G28320"/>
</dbReference>
<dbReference type="InterPro" id="IPR027417">
    <property type="entry name" value="P-loop_NTPase"/>
</dbReference>
<dbReference type="Pfam" id="PF00685">
    <property type="entry name" value="Sulfotransfer_1"/>
    <property type="match status" value="1"/>
</dbReference>
<dbReference type="SUPFAM" id="SSF52540">
    <property type="entry name" value="P-loop containing nucleoside triphosphate hydrolases"/>
    <property type="match status" value="1"/>
</dbReference>
<dbReference type="eggNOG" id="KOG1584">
    <property type="taxonomic scope" value="Eukaryota"/>
</dbReference>
<protein>
    <recommendedName>
        <fullName evidence="3">Sulfotransferase</fullName>
        <ecNumber evidence="3">2.8.2.-</ecNumber>
    </recommendedName>
</protein>
<evidence type="ECO:0000313" key="5">
    <source>
        <dbReference type="EnsemblPlants" id="OB01G28320.1"/>
    </source>
</evidence>
<gene>
    <name evidence="5" type="primary">LOC107305090</name>
</gene>
<dbReference type="EC" id="2.8.2.-" evidence="3"/>
<dbReference type="RefSeq" id="XP_015697096.1">
    <property type="nucleotide sequence ID" value="XM_015841610.1"/>
</dbReference>
<comment type="similarity">
    <text evidence="1 3">Belongs to the sulfotransferase 1 family.</text>
</comment>
<dbReference type="Gramene" id="OB01G28320.1">
    <property type="protein sequence ID" value="OB01G28320.1"/>
    <property type="gene ID" value="OB01G28320"/>
</dbReference>
<accession>J3L0S6</accession>
<dbReference type="KEGG" id="obr:107305090"/>
<evidence type="ECO:0000256" key="1">
    <source>
        <dbReference type="ARBA" id="ARBA00005771"/>
    </source>
</evidence>
<reference evidence="5" key="2">
    <citation type="submission" date="2013-04" db="UniProtKB">
        <authorList>
            <consortium name="EnsemblPlants"/>
        </authorList>
    </citation>
    <scope>IDENTIFICATION</scope>
</reference>
<dbReference type="AlphaFoldDB" id="J3L0S6"/>
<keyword evidence="6" id="KW-1185">Reference proteome</keyword>
<sequence length="360" mass="40622">MAEEMVHPFSLWCAPVPIKHAIEQDALAPFPKPEAPAVDEKAEGCNQDRLMSSLPTKVYGKRRFLKYQATWWPEVFLPGVLAIQRRFQPRSSDVLLASYPKSGTTWMKALAFAIMSRKVYPLEEHPLLRLNPHDCVVHLPGAYAAGKESVVEALPSPRIMALHMPYSTLPDSVVVNSDCKIIYVCRDPKDVLVSLWHYYNKVRPDEAHLSQFHDLYESFCQGDTIFGPWWDNVLGYFRASLDMPTRVLFLRYEDMLEDTASAVMAIAHFVGCPFSGEEERAKVVEAIVKLCSFDELKNLNTNKSGSHGLLRKHASSSYFRKGVAGDWMDHMTEEMAHRIDTIVQGKFQGSGLNIKSAAST</sequence>
<dbReference type="OMA" id="YQATWWP"/>